<name>A0ACC2J0J8_9PEZI</name>
<evidence type="ECO:0000313" key="1">
    <source>
        <dbReference type="EMBL" id="KAJ8120864.1"/>
    </source>
</evidence>
<protein>
    <submittedName>
        <fullName evidence="1">Uncharacterized protein</fullName>
    </submittedName>
</protein>
<dbReference type="Proteomes" id="UP001153332">
    <property type="component" value="Unassembled WGS sequence"/>
</dbReference>
<organism evidence="1 2">
    <name type="scientific">Lasiodiplodia mahajangana</name>
    <dbReference type="NCBI Taxonomy" id="1108764"/>
    <lineage>
        <taxon>Eukaryota</taxon>
        <taxon>Fungi</taxon>
        <taxon>Dikarya</taxon>
        <taxon>Ascomycota</taxon>
        <taxon>Pezizomycotina</taxon>
        <taxon>Dothideomycetes</taxon>
        <taxon>Dothideomycetes incertae sedis</taxon>
        <taxon>Botryosphaeriales</taxon>
        <taxon>Botryosphaeriaceae</taxon>
        <taxon>Lasiodiplodia</taxon>
    </lineage>
</organism>
<evidence type="ECO:0000313" key="2">
    <source>
        <dbReference type="Proteomes" id="UP001153332"/>
    </source>
</evidence>
<comment type="caution">
    <text evidence="1">The sequence shown here is derived from an EMBL/GenBank/DDBJ whole genome shotgun (WGS) entry which is preliminary data.</text>
</comment>
<accession>A0ACC2J0J8</accession>
<gene>
    <name evidence="1" type="ORF">O1611_g10254</name>
</gene>
<dbReference type="EMBL" id="JAPUUL010003968">
    <property type="protein sequence ID" value="KAJ8120864.1"/>
    <property type="molecule type" value="Genomic_DNA"/>
</dbReference>
<sequence>MAAKKPSISVHVKLAIDPSKTEEFLRALRPTFEEISADPLNTFIEIYRDDKNPGIFKLVENWDVTPEYMLNVQTKKDFYKTYYAAIKSILLGPPEPEIFSRMPDNLWVSVAKDSYPDRC</sequence>
<proteinExistence type="predicted"/>
<reference evidence="1" key="1">
    <citation type="submission" date="2022-12" db="EMBL/GenBank/DDBJ databases">
        <title>Genome Sequence of Lasiodiplodia mahajangana.</title>
        <authorList>
            <person name="Buettner E."/>
        </authorList>
    </citation>
    <scope>NUCLEOTIDE SEQUENCE</scope>
    <source>
        <strain evidence="1">VT137</strain>
    </source>
</reference>
<keyword evidence="2" id="KW-1185">Reference proteome</keyword>